<dbReference type="Gene3D" id="3.40.1440.10">
    <property type="entry name" value="GIY-YIG endonuclease"/>
    <property type="match status" value="1"/>
</dbReference>
<dbReference type="InterPro" id="IPR050190">
    <property type="entry name" value="UPF0213_domain"/>
</dbReference>
<dbReference type="InterPro" id="IPR000305">
    <property type="entry name" value="GIY-YIG_endonuc"/>
</dbReference>
<dbReference type="EMBL" id="JAJA02000001">
    <property type="protein sequence ID" value="KWS02807.1"/>
    <property type="molecule type" value="Genomic_DNA"/>
</dbReference>
<accession>A0A108U5A3</accession>
<reference evidence="3 4" key="1">
    <citation type="journal article" date="2014" name="Genome Announc.">
        <title>Draft Genome Sequence of Lysobacter capsici AZ78, a Bacterium Antagonistic to Plant-Pathogenic Oomycetes.</title>
        <authorList>
            <person name="Puopolo G."/>
            <person name="Sonego P."/>
            <person name="Engelen K."/>
            <person name="Pertot I."/>
        </authorList>
    </citation>
    <scope>NUCLEOTIDE SEQUENCE [LARGE SCALE GENOMIC DNA]</scope>
    <source>
        <strain evidence="3 4">AZ78</strain>
    </source>
</reference>
<dbReference type="SUPFAM" id="SSF82771">
    <property type="entry name" value="GIY-YIG endonuclease"/>
    <property type="match status" value="1"/>
</dbReference>
<dbReference type="CDD" id="cd10448">
    <property type="entry name" value="GIY-YIG_unchar_3"/>
    <property type="match status" value="1"/>
</dbReference>
<dbReference type="AlphaFoldDB" id="A0A108U5A3"/>
<evidence type="ECO:0000256" key="1">
    <source>
        <dbReference type="ARBA" id="ARBA00007435"/>
    </source>
</evidence>
<dbReference type="PANTHER" id="PTHR34477:SF5">
    <property type="entry name" value="BSL5627 PROTEIN"/>
    <property type="match status" value="1"/>
</dbReference>
<feature type="domain" description="GIY-YIG" evidence="2">
    <location>
        <begin position="3"/>
        <end position="79"/>
    </location>
</feature>
<dbReference type="PANTHER" id="PTHR34477">
    <property type="entry name" value="UPF0213 PROTEIN YHBQ"/>
    <property type="match status" value="1"/>
</dbReference>
<name>A0A108U5A3_9GAMM</name>
<evidence type="ECO:0000259" key="2">
    <source>
        <dbReference type="PROSITE" id="PS50164"/>
    </source>
</evidence>
<dbReference type="Pfam" id="PF01541">
    <property type="entry name" value="GIY-YIG"/>
    <property type="match status" value="1"/>
</dbReference>
<sequence>MNKQPAVYLMASGRNGTLYIGVTGDLVRRAWQHREHVTQGFTQRYDVHQLVWFELHDSFESAITREKQIKKWRREWKIDLIEAKNPYWLDLWPGLLAT</sequence>
<protein>
    <submittedName>
        <fullName evidence="3">Excinuclease ABC, C subunit-like protein</fullName>
    </submittedName>
</protein>
<proteinExistence type="inferred from homology"/>
<evidence type="ECO:0000313" key="4">
    <source>
        <dbReference type="Proteomes" id="UP000023435"/>
    </source>
</evidence>
<comment type="similarity">
    <text evidence="1">Belongs to the UPF0213 family.</text>
</comment>
<comment type="caution">
    <text evidence="3">The sequence shown here is derived from an EMBL/GenBank/DDBJ whole genome shotgun (WGS) entry which is preliminary data.</text>
</comment>
<keyword evidence="4" id="KW-1185">Reference proteome</keyword>
<dbReference type="GeneID" id="97903620"/>
<dbReference type="InterPro" id="IPR035901">
    <property type="entry name" value="GIY-YIG_endonuc_sf"/>
</dbReference>
<dbReference type="PROSITE" id="PS50164">
    <property type="entry name" value="GIY_YIG"/>
    <property type="match status" value="1"/>
</dbReference>
<evidence type="ECO:0000313" key="3">
    <source>
        <dbReference type="EMBL" id="KWS02807.1"/>
    </source>
</evidence>
<dbReference type="RefSeq" id="WP_036104083.1">
    <property type="nucleotide sequence ID" value="NZ_JAJA02000001.1"/>
</dbReference>
<dbReference type="SMART" id="SM00465">
    <property type="entry name" value="GIYc"/>
    <property type="match status" value="1"/>
</dbReference>
<organism evidence="3 4">
    <name type="scientific">Lysobacter capsici AZ78</name>
    <dbReference type="NCBI Taxonomy" id="1444315"/>
    <lineage>
        <taxon>Bacteria</taxon>
        <taxon>Pseudomonadati</taxon>
        <taxon>Pseudomonadota</taxon>
        <taxon>Gammaproteobacteria</taxon>
        <taxon>Lysobacterales</taxon>
        <taxon>Lysobacteraceae</taxon>
        <taxon>Lysobacter</taxon>
    </lineage>
</organism>
<gene>
    <name evidence="3" type="ORF">AZ78_0353</name>
</gene>
<dbReference type="Proteomes" id="UP000023435">
    <property type="component" value="Unassembled WGS sequence"/>
</dbReference>
<dbReference type="OrthoDB" id="9807770at2"/>